<dbReference type="PANTHER" id="PTHR35218:SF7">
    <property type="entry name" value="ENDONUCLEASE_EXONUCLEASE_PHOSPHATASE"/>
    <property type="match status" value="1"/>
</dbReference>
<dbReference type="AlphaFoldDB" id="A0AAW2XMH4"/>
<dbReference type="GO" id="GO:0003824">
    <property type="term" value="F:catalytic activity"/>
    <property type="evidence" value="ECO:0007669"/>
    <property type="project" value="InterPro"/>
</dbReference>
<organism evidence="2">
    <name type="scientific">Sesamum latifolium</name>
    <dbReference type="NCBI Taxonomy" id="2727402"/>
    <lineage>
        <taxon>Eukaryota</taxon>
        <taxon>Viridiplantae</taxon>
        <taxon>Streptophyta</taxon>
        <taxon>Embryophyta</taxon>
        <taxon>Tracheophyta</taxon>
        <taxon>Spermatophyta</taxon>
        <taxon>Magnoliopsida</taxon>
        <taxon>eudicotyledons</taxon>
        <taxon>Gunneridae</taxon>
        <taxon>Pentapetalae</taxon>
        <taxon>asterids</taxon>
        <taxon>lamiids</taxon>
        <taxon>Lamiales</taxon>
        <taxon>Pedaliaceae</taxon>
        <taxon>Sesamum</taxon>
    </lineage>
</organism>
<sequence length="207" mass="23358">MAASSSRGPKQSSPLTWTMMNVATWNVRGLNRRDHQVAVADLVGEFRLHFIGLLETRVSPLNYARIQNIVLPRWSWFNDTAGPGNRIWIAWDSAYIDVDVLNVGEQFVHCRVFIGQLHEHILVTVAYGANDIITRRELWHALDSLSDQIDVPWLVCGDFNAVLDDSEICGTAGDTSSLWRSFGLSREHWTSNSTYARGVVHLAQLQL</sequence>
<dbReference type="SUPFAM" id="SSF56219">
    <property type="entry name" value="DNase I-like"/>
    <property type="match status" value="1"/>
</dbReference>
<proteinExistence type="predicted"/>
<dbReference type="InterPro" id="IPR005135">
    <property type="entry name" value="Endo/exonuclease/phosphatase"/>
</dbReference>
<dbReference type="EMBL" id="JACGWN010000003">
    <property type="protein sequence ID" value="KAL0455359.1"/>
    <property type="molecule type" value="Genomic_DNA"/>
</dbReference>
<dbReference type="Gene3D" id="3.60.10.10">
    <property type="entry name" value="Endonuclease/exonuclease/phosphatase"/>
    <property type="match status" value="1"/>
</dbReference>
<name>A0AAW2XMH4_9LAMI</name>
<reference evidence="2" key="2">
    <citation type="journal article" date="2024" name="Plant">
        <title>Genomic evolution and insights into agronomic trait innovations of Sesamum species.</title>
        <authorList>
            <person name="Miao H."/>
            <person name="Wang L."/>
            <person name="Qu L."/>
            <person name="Liu H."/>
            <person name="Sun Y."/>
            <person name="Le M."/>
            <person name="Wang Q."/>
            <person name="Wei S."/>
            <person name="Zheng Y."/>
            <person name="Lin W."/>
            <person name="Duan Y."/>
            <person name="Cao H."/>
            <person name="Xiong S."/>
            <person name="Wang X."/>
            <person name="Wei L."/>
            <person name="Li C."/>
            <person name="Ma Q."/>
            <person name="Ju M."/>
            <person name="Zhao R."/>
            <person name="Li G."/>
            <person name="Mu C."/>
            <person name="Tian Q."/>
            <person name="Mei H."/>
            <person name="Zhang T."/>
            <person name="Gao T."/>
            <person name="Zhang H."/>
        </authorList>
    </citation>
    <scope>NUCLEOTIDE SEQUENCE</scope>
    <source>
        <strain evidence="2">KEN1</strain>
    </source>
</reference>
<accession>A0AAW2XMH4</accession>
<protein>
    <recommendedName>
        <fullName evidence="1">Endonuclease/exonuclease/phosphatase domain-containing protein</fullName>
    </recommendedName>
</protein>
<reference evidence="2" key="1">
    <citation type="submission" date="2020-06" db="EMBL/GenBank/DDBJ databases">
        <authorList>
            <person name="Li T."/>
            <person name="Hu X."/>
            <person name="Zhang T."/>
            <person name="Song X."/>
            <person name="Zhang H."/>
            <person name="Dai N."/>
            <person name="Sheng W."/>
            <person name="Hou X."/>
            <person name="Wei L."/>
        </authorList>
    </citation>
    <scope>NUCLEOTIDE SEQUENCE</scope>
    <source>
        <strain evidence="2">KEN1</strain>
        <tissue evidence="2">Leaf</tissue>
    </source>
</reference>
<dbReference type="InterPro" id="IPR036691">
    <property type="entry name" value="Endo/exonu/phosph_ase_sf"/>
</dbReference>
<evidence type="ECO:0000313" key="2">
    <source>
        <dbReference type="EMBL" id="KAL0455359.1"/>
    </source>
</evidence>
<evidence type="ECO:0000259" key="1">
    <source>
        <dbReference type="Pfam" id="PF03372"/>
    </source>
</evidence>
<dbReference type="Pfam" id="PF03372">
    <property type="entry name" value="Exo_endo_phos"/>
    <property type="match status" value="1"/>
</dbReference>
<feature type="domain" description="Endonuclease/exonuclease/phosphatase" evidence="1">
    <location>
        <begin position="23"/>
        <end position="190"/>
    </location>
</feature>
<comment type="caution">
    <text evidence="2">The sequence shown here is derived from an EMBL/GenBank/DDBJ whole genome shotgun (WGS) entry which is preliminary data.</text>
</comment>
<gene>
    <name evidence="2" type="ORF">Slati_0875100</name>
</gene>
<dbReference type="PANTHER" id="PTHR35218">
    <property type="entry name" value="RNASE H DOMAIN-CONTAINING PROTEIN"/>
    <property type="match status" value="1"/>
</dbReference>